<dbReference type="EMBL" id="JAGSXJ010000003">
    <property type="protein sequence ID" value="KAH6694126.1"/>
    <property type="molecule type" value="Genomic_DNA"/>
</dbReference>
<organism evidence="2 3">
    <name type="scientific">Plectosphaerella plurivora</name>
    <dbReference type="NCBI Taxonomy" id="936078"/>
    <lineage>
        <taxon>Eukaryota</taxon>
        <taxon>Fungi</taxon>
        <taxon>Dikarya</taxon>
        <taxon>Ascomycota</taxon>
        <taxon>Pezizomycotina</taxon>
        <taxon>Sordariomycetes</taxon>
        <taxon>Hypocreomycetidae</taxon>
        <taxon>Glomerellales</taxon>
        <taxon>Plectosphaerellaceae</taxon>
        <taxon>Plectosphaerella</taxon>
    </lineage>
</organism>
<name>A0A9P8VJ82_9PEZI</name>
<feature type="compositionally biased region" description="Basic and acidic residues" evidence="1">
    <location>
        <begin position="94"/>
        <end position="106"/>
    </location>
</feature>
<feature type="region of interest" description="Disordered" evidence="1">
    <location>
        <begin position="491"/>
        <end position="517"/>
    </location>
</feature>
<comment type="caution">
    <text evidence="2">The sequence shown here is derived from an EMBL/GenBank/DDBJ whole genome shotgun (WGS) entry which is preliminary data.</text>
</comment>
<evidence type="ECO:0000256" key="1">
    <source>
        <dbReference type="SAM" id="MobiDB-lite"/>
    </source>
</evidence>
<feature type="region of interest" description="Disordered" evidence="1">
    <location>
        <begin position="29"/>
        <end position="61"/>
    </location>
</feature>
<accession>A0A9P8VJ82</accession>
<dbReference type="Proteomes" id="UP000770015">
    <property type="component" value="Unassembled WGS sequence"/>
</dbReference>
<reference evidence="2" key="1">
    <citation type="journal article" date="2021" name="Nat. Commun.">
        <title>Genetic determinants of endophytism in the Arabidopsis root mycobiome.</title>
        <authorList>
            <person name="Mesny F."/>
            <person name="Miyauchi S."/>
            <person name="Thiergart T."/>
            <person name="Pickel B."/>
            <person name="Atanasova L."/>
            <person name="Karlsson M."/>
            <person name="Huettel B."/>
            <person name="Barry K.W."/>
            <person name="Haridas S."/>
            <person name="Chen C."/>
            <person name="Bauer D."/>
            <person name="Andreopoulos W."/>
            <person name="Pangilinan J."/>
            <person name="LaButti K."/>
            <person name="Riley R."/>
            <person name="Lipzen A."/>
            <person name="Clum A."/>
            <person name="Drula E."/>
            <person name="Henrissat B."/>
            <person name="Kohler A."/>
            <person name="Grigoriev I.V."/>
            <person name="Martin F.M."/>
            <person name="Hacquard S."/>
        </authorList>
    </citation>
    <scope>NUCLEOTIDE SEQUENCE</scope>
    <source>
        <strain evidence="2">MPI-SDFR-AT-0117</strain>
    </source>
</reference>
<feature type="region of interest" description="Disordered" evidence="1">
    <location>
        <begin position="94"/>
        <end position="123"/>
    </location>
</feature>
<dbReference type="AlphaFoldDB" id="A0A9P8VJ82"/>
<sequence length="583" mass="66243">MEAEASSTRDSRQETIEELQSKLDVVRARLARRKNNRQCPPTTDRSTDRAPPGADSLLGEECHQYVGDKMRNGISRQEARRDWIQSRFSARIEAKKQAQEAARKAADPAGEVMSSPDDMDPRTDMTLREAAGRRVPLPARMMGETAEAYERRELQAAEDFIAGTYDDPDEEEKSKGERRVIKAKRRVRWQMNALVHPKLREIDWQVVVKRFPRSKNFPEEMMVKQPTPRATYAAKTLKPEDAAEKEEVHGYPVPYLIFVGTILNIIDNPRPLEDVATARVRIKLAYLESLGAKVTEDWEWAQGRLGGAALTQAGEETRWKLQILQELAKPMARTVWEAARERDLARGRGEKLVYREGLPVDLRAPMPRLVGGEWTSRRGVVCLWSPCLQCKVAGAGECNSARFLSRKAENKVCHRCHRQGLACVRGDDDSSEESLAKKGVQRWETYEGADPTSMTAEEAQAIAKELLEARGKKLINVCGVMVDLEDAKGFAPAPEKGPSISAWQQRREEEDEEMQKSTWVSKEALARGDEFAKRMAMMRCDEYWQEKASTGEIVMREFDGVKRRALRERVDDEDTIPKMKWAI</sequence>
<evidence type="ECO:0000313" key="3">
    <source>
        <dbReference type="Proteomes" id="UP000770015"/>
    </source>
</evidence>
<evidence type="ECO:0000313" key="2">
    <source>
        <dbReference type="EMBL" id="KAH6694126.1"/>
    </source>
</evidence>
<protein>
    <submittedName>
        <fullName evidence="2">Uncharacterized protein</fullName>
    </submittedName>
</protein>
<proteinExistence type="predicted"/>
<gene>
    <name evidence="2" type="ORF">F5X68DRAFT_273492</name>
</gene>
<dbReference type="OrthoDB" id="10399356at2759"/>
<keyword evidence="3" id="KW-1185">Reference proteome</keyword>